<keyword evidence="3" id="KW-1185">Reference proteome</keyword>
<sequence>MPALWNVKEWGEREDKEEIMAIIEREEREKQKEIDMQEREYCILQEHREEEELSEDEVELDIRRQKQMKESQSLWKETEGCYWRSPLCLPVGIEVDKGRRGAKKMLEYNVNETIIHIF</sequence>
<gene>
    <name evidence="2" type="ORF">BT62DRAFT_924803</name>
</gene>
<dbReference type="AlphaFoldDB" id="A0A9P8AL14"/>
<evidence type="ECO:0000256" key="1">
    <source>
        <dbReference type="SAM" id="Coils"/>
    </source>
</evidence>
<dbReference type="EMBL" id="MU250602">
    <property type="protein sequence ID" value="KAG7439280.1"/>
    <property type="molecule type" value="Genomic_DNA"/>
</dbReference>
<dbReference type="RefSeq" id="XP_043032780.1">
    <property type="nucleotide sequence ID" value="XM_043184663.1"/>
</dbReference>
<evidence type="ECO:0000313" key="3">
    <source>
        <dbReference type="Proteomes" id="UP000812287"/>
    </source>
</evidence>
<reference evidence="2" key="1">
    <citation type="submission" date="2020-11" db="EMBL/GenBank/DDBJ databases">
        <title>Adaptations for nitrogen fixation in a non-lichenized fungal sporocarp promotes dispersal by wood-feeding termites.</title>
        <authorList>
            <consortium name="DOE Joint Genome Institute"/>
            <person name="Koch R.A."/>
            <person name="Yoon G."/>
            <person name="Arayal U."/>
            <person name="Lail K."/>
            <person name="Amirebrahimi M."/>
            <person name="Labutti K."/>
            <person name="Lipzen A."/>
            <person name="Riley R."/>
            <person name="Barry K."/>
            <person name="Henrissat B."/>
            <person name="Grigoriev I.V."/>
            <person name="Herr J.R."/>
            <person name="Aime M.C."/>
        </authorList>
    </citation>
    <scope>NUCLEOTIDE SEQUENCE</scope>
    <source>
        <strain evidence="2">MCA 3950</strain>
    </source>
</reference>
<dbReference type="GeneID" id="66106960"/>
<comment type="caution">
    <text evidence="2">The sequence shown here is derived from an EMBL/GenBank/DDBJ whole genome shotgun (WGS) entry which is preliminary data.</text>
</comment>
<accession>A0A9P8AL14</accession>
<evidence type="ECO:0000313" key="2">
    <source>
        <dbReference type="EMBL" id="KAG7439280.1"/>
    </source>
</evidence>
<name>A0A9P8AL14_9AGAR</name>
<organism evidence="2 3">
    <name type="scientific">Guyanagaster necrorhizus</name>
    <dbReference type="NCBI Taxonomy" id="856835"/>
    <lineage>
        <taxon>Eukaryota</taxon>
        <taxon>Fungi</taxon>
        <taxon>Dikarya</taxon>
        <taxon>Basidiomycota</taxon>
        <taxon>Agaricomycotina</taxon>
        <taxon>Agaricomycetes</taxon>
        <taxon>Agaricomycetidae</taxon>
        <taxon>Agaricales</taxon>
        <taxon>Marasmiineae</taxon>
        <taxon>Physalacriaceae</taxon>
        <taxon>Guyanagaster</taxon>
    </lineage>
</organism>
<keyword evidence="1" id="KW-0175">Coiled coil</keyword>
<protein>
    <submittedName>
        <fullName evidence="2">Uncharacterized protein</fullName>
    </submittedName>
</protein>
<dbReference type="Proteomes" id="UP000812287">
    <property type="component" value="Unassembled WGS sequence"/>
</dbReference>
<proteinExistence type="predicted"/>
<feature type="coiled-coil region" evidence="1">
    <location>
        <begin position="13"/>
        <end position="40"/>
    </location>
</feature>